<feature type="compositionally biased region" description="Low complexity" evidence="1">
    <location>
        <begin position="408"/>
        <end position="418"/>
    </location>
</feature>
<dbReference type="SUPFAM" id="SSF54928">
    <property type="entry name" value="RNA-binding domain, RBD"/>
    <property type="match status" value="1"/>
</dbReference>
<feature type="region of interest" description="Disordered" evidence="1">
    <location>
        <begin position="116"/>
        <end position="310"/>
    </location>
</feature>
<name>A0AAN6GG80_9BASI</name>
<keyword evidence="3" id="KW-1185">Reference proteome</keyword>
<sequence>MTRDRTASRQSQLPIIADVSEEPPLEAVSPLPSPSAVAVGMSTMKSAADMGAQQQQQQQVDEEIITVGAQAEDGAKDGAGAGEAEKSVAQSREGPRSAALRKRLSLSSLITVRLGGSGGAQLSGSTTPATRQTLHIDTSRLPKPSSMGSSSSTLSAVAPSAMTSLGALGVKGGRPRASTVSAARAHSSEDETEVEEDDGSKARDAAVAYARGAHQESSKTGAASPTIKVKIGGASPRWRVPSHKGSVHSASSNPSPTPSNAAPPTSPSNRFSILNELEPAPAKQENHNAQGAVTQISGGRTPTRPKSNTITGLAPQLWRAQRAAAEAAEGGNGVTSLLSEARIDSSRRPDEGAVLLVDDENGQQQQQDHSFASYSSTDTVFSPVLPSSGSALRSSRLREPISRRMTIGSSARGGLRLLNGGGGSDSGADGDGARPAYPLSFDLNGSSHAQRGGEENEMSDVSNQALVGDDGHGPDPPSTPKPPALDSIQNSGDGSGECELCGILTTTLTTLLPCRHNACAGCCSSGINQVSTSPPRSHVCAACRTPVESIALPKLMLALGGGGLVLHAGQNGTGGSGGSTSSHSAASSVTAAVDMFGNEVVFGPPPLHHEAYAMQVAGQHHLGIAAFSASMNAPSFHAHAQAMGIPNGMVGAAHVHAPGQPSLPAIAQLQSPYGGPAARAVPLPPSTTTTATTTTSYPTRFGEGVLSLQALPGSGEGEGEDAGQNGNGNGVQGLHGEEEAPAGLLPGFEVVRSQASAQAQSPSDVSAPMNADISTNVSSSPSREEIAQCAVVRIDNIPWTVGCDDVMKWLPDPVFTLAPKSTFAQAVHIPIDLQSGKTSNACYLVCRDRKAAQRIVRARTNTKLCGRPVTLILSTFNELLDEIFTTRNLSASLDEDRAVYFTEQQLERLLFLLKEGGGQLKDACKPIEFASSLMALVPKRMASDQKELLFNAIHDMVNHCLAVAASSPSIRPALDRLLLSCSMCAAFAPEQKMSVIETARAALAAMLMSESMQKKGSPRARKSMSATETIINGASAGSGTSGGELRTSMPFLGLHDPNASPGVSPHSYSYRGGASPAVLHSPLPPVPAPLAAATYQGGAIAGPGAHFSPMVEMHHGHGRPPYHHLDVIPYATPPYGPHEIGNFHHRPAETMSRGPTMDALDGGGRNVFSVHAAMPDVMFASMAATGHHHQNHPRVPQLSTPECSPFEGPKMNYPSPAQVRMQQSHLSTGMPGHAHAYAHAHGHGPGVGPLTRSPGAPEHAMPMGMNPVYAAGGGSGTPHGMHIPAGVYASPANGAALMPPFPYVPGGPPVRTPVPAPTQRNGFVAGPNQVHPHHHHHPHLQQHGAVAQSHGPNVQFGAEGTISIAGGAGGNGGMVGPAALGPNELGLYAAGSQASVTPGPGGKGANASVPPRVSVPLSNAQVASAVAAPLSTASSATEATTATLRDEVSASLKQMLGSSGDGGSGGARAGAVVLGGAISTPELQSALSASQQASSGGGGEAQFERLVEAVAQAIESKKASLVDVDGQTSGSDAAQVLMA</sequence>
<feature type="compositionally biased region" description="Polar residues" evidence="1">
    <location>
        <begin position="126"/>
        <end position="136"/>
    </location>
</feature>
<evidence type="ECO:0000313" key="2">
    <source>
        <dbReference type="EMBL" id="KAK0538957.1"/>
    </source>
</evidence>
<dbReference type="InterPro" id="IPR035979">
    <property type="entry name" value="RBD_domain_sf"/>
</dbReference>
<feature type="region of interest" description="Disordered" evidence="1">
    <location>
        <begin position="753"/>
        <end position="779"/>
    </location>
</feature>
<dbReference type="Gene3D" id="3.30.70.330">
    <property type="match status" value="1"/>
</dbReference>
<feature type="region of interest" description="Disordered" evidence="1">
    <location>
        <begin position="69"/>
        <end position="102"/>
    </location>
</feature>
<protein>
    <recommendedName>
        <fullName evidence="4">RING-type domain-containing protein</fullName>
    </recommendedName>
</protein>
<dbReference type="InterPro" id="IPR012677">
    <property type="entry name" value="Nucleotide-bd_a/b_plait_sf"/>
</dbReference>
<feature type="compositionally biased region" description="Low complexity" evidence="1">
    <location>
        <begin position="249"/>
        <end position="269"/>
    </location>
</feature>
<proteinExistence type="predicted"/>
<feature type="region of interest" description="Disordered" evidence="1">
    <location>
        <begin position="326"/>
        <end position="491"/>
    </location>
</feature>
<evidence type="ECO:0008006" key="4">
    <source>
        <dbReference type="Google" id="ProtNLM"/>
    </source>
</evidence>
<dbReference type="EMBL" id="JAPDMQ010000038">
    <property type="protein sequence ID" value="KAK0538957.1"/>
    <property type="molecule type" value="Genomic_DNA"/>
</dbReference>
<feature type="region of interest" description="Disordered" evidence="1">
    <location>
        <begin position="709"/>
        <end position="738"/>
    </location>
</feature>
<dbReference type="GO" id="GO:0003676">
    <property type="term" value="F:nucleic acid binding"/>
    <property type="evidence" value="ECO:0007669"/>
    <property type="project" value="InterPro"/>
</dbReference>
<evidence type="ECO:0000313" key="3">
    <source>
        <dbReference type="Proteomes" id="UP001176521"/>
    </source>
</evidence>
<feature type="compositionally biased region" description="Low complexity" evidence="1">
    <location>
        <begin position="385"/>
        <end position="394"/>
    </location>
</feature>
<dbReference type="Proteomes" id="UP001176521">
    <property type="component" value="Unassembled WGS sequence"/>
</dbReference>
<gene>
    <name evidence="2" type="ORF">OC842_001154</name>
</gene>
<feature type="compositionally biased region" description="Polar residues" evidence="1">
    <location>
        <begin position="287"/>
        <end position="310"/>
    </location>
</feature>
<feature type="compositionally biased region" description="Low complexity" evidence="1">
    <location>
        <begin position="139"/>
        <end position="161"/>
    </location>
</feature>
<feature type="region of interest" description="Disordered" evidence="1">
    <location>
        <begin position="1"/>
        <end position="33"/>
    </location>
</feature>
<reference evidence="2" key="1">
    <citation type="journal article" date="2023" name="PhytoFront">
        <title>Draft Genome Resources of Seven Strains of Tilletia horrida, Causal Agent of Kernel Smut of Rice.</title>
        <authorList>
            <person name="Khanal S."/>
            <person name="Antony Babu S."/>
            <person name="Zhou X.G."/>
        </authorList>
    </citation>
    <scope>NUCLEOTIDE SEQUENCE</scope>
    <source>
        <strain evidence="2">TX3</strain>
    </source>
</reference>
<organism evidence="2 3">
    <name type="scientific">Tilletia horrida</name>
    <dbReference type="NCBI Taxonomy" id="155126"/>
    <lineage>
        <taxon>Eukaryota</taxon>
        <taxon>Fungi</taxon>
        <taxon>Dikarya</taxon>
        <taxon>Basidiomycota</taxon>
        <taxon>Ustilaginomycotina</taxon>
        <taxon>Exobasidiomycetes</taxon>
        <taxon>Tilletiales</taxon>
        <taxon>Tilletiaceae</taxon>
        <taxon>Tilletia</taxon>
    </lineage>
</organism>
<feature type="compositionally biased region" description="Basic and acidic residues" evidence="1">
    <location>
        <begin position="341"/>
        <end position="351"/>
    </location>
</feature>
<evidence type="ECO:0000256" key="1">
    <source>
        <dbReference type="SAM" id="MobiDB-lite"/>
    </source>
</evidence>
<feature type="compositionally biased region" description="Polar residues" evidence="1">
    <location>
        <begin position="362"/>
        <end position="380"/>
    </location>
</feature>
<feature type="compositionally biased region" description="Pro residues" evidence="1">
    <location>
        <begin position="474"/>
        <end position="483"/>
    </location>
</feature>
<comment type="caution">
    <text evidence="2">The sequence shown here is derived from an EMBL/GenBank/DDBJ whole genome shotgun (WGS) entry which is preliminary data.</text>
</comment>
<accession>A0AAN6GG80</accession>